<name>A0A1H9K988_9BACI</name>
<dbReference type="NCBIfam" id="TIGR01856">
    <property type="entry name" value="hisJ_fam"/>
    <property type="match status" value="1"/>
</dbReference>
<evidence type="ECO:0000256" key="8">
    <source>
        <dbReference type="RuleBase" id="RU366003"/>
    </source>
</evidence>
<evidence type="ECO:0000256" key="4">
    <source>
        <dbReference type="ARBA" id="ARBA00022605"/>
    </source>
</evidence>
<dbReference type="Proteomes" id="UP000199427">
    <property type="component" value="Unassembled WGS sequence"/>
</dbReference>
<dbReference type="EC" id="3.1.3.15" evidence="3 8"/>
<proteinExistence type="inferred from homology"/>
<dbReference type="SMART" id="SM00481">
    <property type="entry name" value="POLIIIAc"/>
    <property type="match status" value="1"/>
</dbReference>
<dbReference type="GO" id="GO:0005737">
    <property type="term" value="C:cytoplasm"/>
    <property type="evidence" value="ECO:0007669"/>
    <property type="project" value="TreeGrafter"/>
</dbReference>
<dbReference type="EMBL" id="FOES01000036">
    <property type="protein sequence ID" value="SEQ95628.1"/>
    <property type="molecule type" value="Genomic_DNA"/>
</dbReference>
<evidence type="ECO:0000256" key="5">
    <source>
        <dbReference type="ARBA" id="ARBA00022801"/>
    </source>
</evidence>
<accession>A0A1H9K988</accession>
<keyword evidence="11" id="KW-1185">Reference proteome</keyword>
<dbReference type="UniPathway" id="UPA00031">
    <property type="reaction ID" value="UER00013"/>
</dbReference>
<dbReference type="InterPro" id="IPR004013">
    <property type="entry name" value="PHP_dom"/>
</dbReference>
<dbReference type="PANTHER" id="PTHR21039:SF0">
    <property type="entry name" value="HISTIDINOL-PHOSPHATASE"/>
    <property type="match status" value="1"/>
</dbReference>
<sequence length="261" mass="30508">MYDFHMHSTFSADCEAPMEKMAEAAVDKGVQSICFTDHIDYDYPDTSIVFDVDLEQYEKAYQEVKQKFSTKLDIRKGIELGIQPHLIDQYKELIKANHFDFIILSMHTTDCKDLHSGKLFEDCTLDVAYEKYYTELLECVKRYDAFSILGHIDLVTRYKYEDGVHHFHEVMEDIFKTIIPRGQGIEINTSGYKYNMNRLLPSKDILQLYYDMGGEIITVGSDAHKPERVGDRIDEAYDLLREIGFTYVTTFKNREPVFHKL</sequence>
<organism evidence="10 11">
    <name type="scientific">Piscibacillus halophilus</name>
    <dbReference type="NCBI Taxonomy" id="571933"/>
    <lineage>
        <taxon>Bacteria</taxon>
        <taxon>Bacillati</taxon>
        <taxon>Bacillota</taxon>
        <taxon>Bacilli</taxon>
        <taxon>Bacillales</taxon>
        <taxon>Bacillaceae</taxon>
        <taxon>Piscibacillus</taxon>
    </lineage>
</organism>
<gene>
    <name evidence="10" type="ORF">SAMN05216362_13624</name>
</gene>
<evidence type="ECO:0000256" key="1">
    <source>
        <dbReference type="ARBA" id="ARBA00004970"/>
    </source>
</evidence>
<comment type="similarity">
    <text evidence="2 8">Belongs to the PHP hydrolase family. HisK subfamily.</text>
</comment>
<keyword evidence="6 8" id="KW-0368">Histidine biosynthesis</keyword>
<evidence type="ECO:0000259" key="9">
    <source>
        <dbReference type="SMART" id="SM00481"/>
    </source>
</evidence>
<dbReference type="InterPro" id="IPR003141">
    <property type="entry name" value="Pol/His_phosphatase_N"/>
</dbReference>
<dbReference type="GO" id="GO:0004401">
    <property type="term" value="F:histidinol-phosphatase activity"/>
    <property type="evidence" value="ECO:0007669"/>
    <property type="project" value="UniProtKB-UniRule"/>
</dbReference>
<comment type="catalytic activity">
    <reaction evidence="7 8">
        <text>L-histidinol phosphate + H2O = L-histidinol + phosphate</text>
        <dbReference type="Rhea" id="RHEA:14465"/>
        <dbReference type="ChEBI" id="CHEBI:15377"/>
        <dbReference type="ChEBI" id="CHEBI:43474"/>
        <dbReference type="ChEBI" id="CHEBI:57699"/>
        <dbReference type="ChEBI" id="CHEBI:57980"/>
        <dbReference type="EC" id="3.1.3.15"/>
    </reaction>
</comment>
<evidence type="ECO:0000256" key="2">
    <source>
        <dbReference type="ARBA" id="ARBA00009152"/>
    </source>
</evidence>
<keyword evidence="5 8" id="KW-0378">Hydrolase</keyword>
<dbReference type="SUPFAM" id="SSF89550">
    <property type="entry name" value="PHP domain-like"/>
    <property type="match status" value="1"/>
</dbReference>
<dbReference type="Gene3D" id="3.20.20.140">
    <property type="entry name" value="Metal-dependent hydrolases"/>
    <property type="match status" value="1"/>
</dbReference>
<evidence type="ECO:0000313" key="11">
    <source>
        <dbReference type="Proteomes" id="UP000199427"/>
    </source>
</evidence>
<evidence type="ECO:0000256" key="3">
    <source>
        <dbReference type="ARBA" id="ARBA00013085"/>
    </source>
</evidence>
<evidence type="ECO:0000313" key="10">
    <source>
        <dbReference type="EMBL" id="SEQ95628.1"/>
    </source>
</evidence>
<reference evidence="10 11" key="1">
    <citation type="submission" date="2016-10" db="EMBL/GenBank/DDBJ databases">
        <authorList>
            <person name="de Groot N.N."/>
        </authorList>
    </citation>
    <scope>NUCLEOTIDE SEQUENCE [LARGE SCALE GENOMIC DNA]</scope>
    <source>
        <strain evidence="10 11">DSM 21633</strain>
    </source>
</reference>
<dbReference type="RefSeq" id="WP_091774964.1">
    <property type="nucleotide sequence ID" value="NZ_FOES01000036.1"/>
</dbReference>
<feature type="domain" description="Polymerase/histidinol phosphatase N-terminal" evidence="9">
    <location>
        <begin position="2"/>
        <end position="84"/>
    </location>
</feature>
<dbReference type="Pfam" id="PF02811">
    <property type="entry name" value="PHP"/>
    <property type="match status" value="1"/>
</dbReference>
<comment type="pathway">
    <text evidence="1 8">Amino-acid biosynthesis; L-histidine biosynthesis; L-histidine from 5-phospho-alpha-D-ribose 1-diphosphate: step 8/9.</text>
</comment>
<dbReference type="GO" id="GO:0000105">
    <property type="term" value="P:L-histidine biosynthetic process"/>
    <property type="evidence" value="ECO:0007669"/>
    <property type="project" value="UniProtKB-UniRule"/>
</dbReference>
<dbReference type="InterPro" id="IPR010140">
    <property type="entry name" value="Histidinol_P_phosphatase_HisJ"/>
</dbReference>
<dbReference type="PANTHER" id="PTHR21039">
    <property type="entry name" value="HISTIDINOL PHOSPHATASE-RELATED"/>
    <property type="match status" value="1"/>
</dbReference>
<protein>
    <recommendedName>
        <fullName evidence="3 8">Histidinol-phosphatase</fullName>
        <shortName evidence="8">HolPase</shortName>
        <ecNumber evidence="3 8">3.1.3.15</ecNumber>
    </recommendedName>
</protein>
<dbReference type="STRING" id="571933.SAMN05216362_13624"/>
<evidence type="ECO:0000256" key="6">
    <source>
        <dbReference type="ARBA" id="ARBA00023102"/>
    </source>
</evidence>
<dbReference type="OrthoDB" id="9775255at2"/>
<evidence type="ECO:0000256" key="7">
    <source>
        <dbReference type="ARBA" id="ARBA00049158"/>
    </source>
</evidence>
<dbReference type="AlphaFoldDB" id="A0A1H9K988"/>
<keyword evidence="4 8" id="KW-0028">Amino-acid biosynthesis</keyword>
<dbReference type="InterPro" id="IPR016195">
    <property type="entry name" value="Pol/histidinol_Pase-like"/>
</dbReference>